<organism evidence="7 8">
    <name type="scientific">Ulvibacter litoralis</name>
    <dbReference type="NCBI Taxonomy" id="227084"/>
    <lineage>
        <taxon>Bacteria</taxon>
        <taxon>Pseudomonadati</taxon>
        <taxon>Bacteroidota</taxon>
        <taxon>Flavobacteriia</taxon>
        <taxon>Flavobacteriales</taxon>
        <taxon>Flavobacteriaceae</taxon>
        <taxon>Ulvibacter</taxon>
    </lineage>
</organism>
<sequence length="408" mass="47774">MLSKSLIDKLHYFSFGLVIFTIPFPMLLNNIAIFIFIFFSLLNIRRVTLNQNFINYFFFILFLLSVFSLTYTCNLESGLKMIEKTLSFIIFFLFVPTLNISNEQINKILNLFVYGCLIVLFFFLATASYNFWSTGSLYIFNPENLVNENYFFYHRFTKPFDIHAVYFGMYLVFSSCILLYNFKDQRKKIKIIRGLILILFAVGIYLLQSFAVLSVYFIVLLFFLTTLSRRKINFKKLGVLLIIILMPATIFYQKAKVFDGEVFNYSIEEDVHSRNWNSLNIRLAKWECALEVFKENNILIGSGVGCTQDKLDEMYQKKNFTIGINKRFNTHNQYLHYLVTLGILGVLAYLIFLIAGLYKSLTTNDFLLFAIIAMITICSVTENIFGLNKGIVFFTSIYYLILLRYEKE</sequence>
<evidence type="ECO:0000256" key="1">
    <source>
        <dbReference type="ARBA" id="ARBA00004141"/>
    </source>
</evidence>
<proteinExistence type="predicted"/>
<dbReference type="AlphaFoldDB" id="A0A1G7D8Q6"/>
<dbReference type="InterPro" id="IPR007016">
    <property type="entry name" value="O-antigen_ligase-rel_domated"/>
</dbReference>
<keyword evidence="2 5" id="KW-0812">Transmembrane</keyword>
<keyword evidence="4 5" id="KW-0472">Membrane</keyword>
<dbReference type="InterPro" id="IPR051533">
    <property type="entry name" value="WaaL-like"/>
</dbReference>
<keyword evidence="7" id="KW-0436">Ligase</keyword>
<feature type="transmembrane region" description="Helical" evidence="5">
    <location>
        <begin position="236"/>
        <end position="252"/>
    </location>
</feature>
<evidence type="ECO:0000313" key="8">
    <source>
        <dbReference type="Proteomes" id="UP000199321"/>
    </source>
</evidence>
<name>A0A1G7D8Q6_9FLAO</name>
<dbReference type="STRING" id="227084.SAMN05421855_101826"/>
<keyword evidence="8" id="KW-1185">Reference proteome</keyword>
<protein>
    <submittedName>
        <fullName evidence="7">O-antigen ligase</fullName>
    </submittedName>
</protein>
<gene>
    <name evidence="7" type="ORF">SAMN05421855_101826</name>
</gene>
<keyword evidence="3 5" id="KW-1133">Transmembrane helix</keyword>
<feature type="transmembrane region" description="Helical" evidence="5">
    <location>
        <begin position="367"/>
        <end position="400"/>
    </location>
</feature>
<evidence type="ECO:0000256" key="2">
    <source>
        <dbReference type="ARBA" id="ARBA00022692"/>
    </source>
</evidence>
<feature type="transmembrane region" description="Helical" evidence="5">
    <location>
        <begin position="84"/>
        <end position="101"/>
    </location>
</feature>
<dbReference type="Proteomes" id="UP000199321">
    <property type="component" value="Unassembled WGS sequence"/>
</dbReference>
<dbReference type="GO" id="GO:0016020">
    <property type="term" value="C:membrane"/>
    <property type="evidence" value="ECO:0007669"/>
    <property type="project" value="UniProtKB-SubCell"/>
</dbReference>
<evidence type="ECO:0000256" key="5">
    <source>
        <dbReference type="SAM" id="Phobius"/>
    </source>
</evidence>
<dbReference type="EMBL" id="FNBA01000001">
    <property type="protein sequence ID" value="SDE47889.1"/>
    <property type="molecule type" value="Genomic_DNA"/>
</dbReference>
<feature type="domain" description="O-antigen ligase-related" evidence="6">
    <location>
        <begin position="196"/>
        <end position="350"/>
    </location>
</feature>
<dbReference type="RefSeq" id="WP_093140842.1">
    <property type="nucleotide sequence ID" value="NZ_FNBA01000001.1"/>
</dbReference>
<evidence type="ECO:0000313" key="7">
    <source>
        <dbReference type="EMBL" id="SDE47889.1"/>
    </source>
</evidence>
<dbReference type="PANTHER" id="PTHR37422">
    <property type="entry name" value="TEICHURONIC ACID BIOSYNTHESIS PROTEIN TUAE"/>
    <property type="match status" value="1"/>
</dbReference>
<accession>A0A1G7D8Q6</accession>
<feature type="transmembrane region" description="Helical" evidence="5">
    <location>
        <begin position="108"/>
        <end position="132"/>
    </location>
</feature>
<dbReference type="GO" id="GO:0016874">
    <property type="term" value="F:ligase activity"/>
    <property type="evidence" value="ECO:0007669"/>
    <property type="project" value="UniProtKB-KW"/>
</dbReference>
<evidence type="ECO:0000259" key="6">
    <source>
        <dbReference type="Pfam" id="PF04932"/>
    </source>
</evidence>
<feature type="transmembrane region" description="Helical" evidence="5">
    <location>
        <begin position="162"/>
        <end position="182"/>
    </location>
</feature>
<feature type="transmembrane region" description="Helical" evidence="5">
    <location>
        <begin position="194"/>
        <end position="224"/>
    </location>
</feature>
<comment type="subcellular location">
    <subcellularLocation>
        <location evidence="1">Membrane</location>
        <topology evidence="1">Multi-pass membrane protein</topology>
    </subcellularLocation>
</comment>
<feature type="transmembrane region" description="Helical" evidence="5">
    <location>
        <begin position="12"/>
        <end position="41"/>
    </location>
</feature>
<feature type="transmembrane region" description="Helical" evidence="5">
    <location>
        <begin position="334"/>
        <end position="355"/>
    </location>
</feature>
<feature type="transmembrane region" description="Helical" evidence="5">
    <location>
        <begin position="53"/>
        <end position="72"/>
    </location>
</feature>
<dbReference type="PANTHER" id="PTHR37422:SF13">
    <property type="entry name" value="LIPOPOLYSACCHARIDE BIOSYNTHESIS PROTEIN PA4999-RELATED"/>
    <property type="match status" value="1"/>
</dbReference>
<dbReference type="OrthoDB" id="1093278at2"/>
<dbReference type="Pfam" id="PF04932">
    <property type="entry name" value="Wzy_C"/>
    <property type="match status" value="1"/>
</dbReference>
<reference evidence="7 8" key="1">
    <citation type="submission" date="2016-10" db="EMBL/GenBank/DDBJ databases">
        <authorList>
            <person name="de Groot N.N."/>
        </authorList>
    </citation>
    <scope>NUCLEOTIDE SEQUENCE [LARGE SCALE GENOMIC DNA]</scope>
    <source>
        <strain evidence="7 8">DSM 16195</strain>
    </source>
</reference>
<evidence type="ECO:0000256" key="4">
    <source>
        <dbReference type="ARBA" id="ARBA00023136"/>
    </source>
</evidence>
<evidence type="ECO:0000256" key="3">
    <source>
        <dbReference type="ARBA" id="ARBA00022989"/>
    </source>
</evidence>